<sequence>MNKRLSAIEHNNPSFIHRCAFAQIKIQSIRIKQESNAGPAIIDMAGSINRLLPYGMCSNSTITKWFL</sequence>
<keyword evidence="2" id="KW-1185">Reference proteome</keyword>
<dbReference type="Proteomes" id="UP000790347">
    <property type="component" value="Unassembled WGS sequence"/>
</dbReference>
<accession>A0A922L158</accession>
<name>A0A922L158_DERFA</name>
<reference evidence="1" key="2">
    <citation type="journal article" date="2022" name="Res Sq">
        <title>Comparative Genomics Reveals Insights into the Divergent Evolution of Astigmatic Mites and Household Pest Adaptations.</title>
        <authorList>
            <person name="Xiong Q."/>
            <person name="Wan A.T.-Y."/>
            <person name="Liu X.-Y."/>
            <person name="Fung C.S.-H."/>
            <person name="Xiao X."/>
            <person name="Malainual N."/>
            <person name="Hou J."/>
            <person name="Wang L."/>
            <person name="Wang M."/>
            <person name="Yang K."/>
            <person name="Cui Y."/>
            <person name="Leung E."/>
            <person name="Nong W."/>
            <person name="Shin S.-K."/>
            <person name="Au S."/>
            <person name="Jeong K.Y."/>
            <person name="Chew F.T."/>
            <person name="Hui J."/>
            <person name="Leung T.F."/>
            <person name="Tungtrongchitr A."/>
            <person name="Zhong N."/>
            <person name="Liu Z."/>
            <person name="Tsui S."/>
        </authorList>
    </citation>
    <scope>NUCLEOTIDE SEQUENCE</scope>
    <source>
        <strain evidence="1">Derf</strain>
        <tissue evidence="1">Whole organism</tissue>
    </source>
</reference>
<reference evidence="1" key="1">
    <citation type="submission" date="2013-05" db="EMBL/GenBank/DDBJ databases">
        <authorList>
            <person name="Yim A.K.Y."/>
            <person name="Chan T.F."/>
            <person name="Ji K.M."/>
            <person name="Liu X.Y."/>
            <person name="Zhou J.W."/>
            <person name="Li R.Q."/>
            <person name="Yang K.Y."/>
            <person name="Li J."/>
            <person name="Li M."/>
            <person name="Law P.T.W."/>
            <person name="Wu Y.L."/>
            <person name="Cai Z.L."/>
            <person name="Qin H."/>
            <person name="Bao Y."/>
            <person name="Leung R.K.K."/>
            <person name="Ng P.K.S."/>
            <person name="Zou J."/>
            <person name="Zhong X.J."/>
            <person name="Ran P.X."/>
            <person name="Zhong N.S."/>
            <person name="Liu Z.G."/>
            <person name="Tsui S.K.W."/>
        </authorList>
    </citation>
    <scope>NUCLEOTIDE SEQUENCE</scope>
    <source>
        <strain evidence="1">Derf</strain>
        <tissue evidence="1">Whole organism</tissue>
    </source>
</reference>
<dbReference type="AlphaFoldDB" id="A0A922L158"/>
<comment type="caution">
    <text evidence="1">The sequence shown here is derived from an EMBL/GenBank/DDBJ whole genome shotgun (WGS) entry which is preliminary data.</text>
</comment>
<dbReference type="EMBL" id="ASGP02000005">
    <property type="protein sequence ID" value="KAH9506182.1"/>
    <property type="molecule type" value="Genomic_DNA"/>
</dbReference>
<organism evidence="1 2">
    <name type="scientific">Dermatophagoides farinae</name>
    <name type="common">American house dust mite</name>
    <dbReference type="NCBI Taxonomy" id="6954"/>
    <lineage>
        <taxon>Eukaryota</taxon>
        <taxon>Metazoa</taxon>
        <taxon>Ecdysozoa</taxon>
        <taxon>Arthropoda</taxon>
        <taxon>Chelicerata</taxon>
        <taxon>Arachnida</taxon>
        <taxon>Acari</taxon>
        <taxon>Acariformes</taxon>
        <taxon>Sarcoptiformes</taxon>
        <taxon>Astigmata</taxon>
        <taxon>Psoroptidia</taxon>
        <taxon>Analgoidea</taxon>
        <taxon>Pyroglyphidae</taxon>
        <taxon>Dermatophagoidinae</taxon>
        <taxon>Dermatophagoides</taxon>
    </lineage>
</organism>
<evidence type="ECO:0000313" key="2">
    <source>
        <dbReference type="Proteomes" id="UP000790347"/>
    </source>
</evidence>
<proteinExistence type="predicted"/>
<evidence type="ECO:0000313" key="1">
    <source>
        <dbReference type="EMBL" id="KAH9506182.1"/>
    </source>
</evidence>
<gene>
    <name evidence="1" type="ORF">DERF_010924</name>
</gene>
<protein>
    <submittedName>
        <fullName evidence="1">Uncharacterized protein</fullName>
    </submittedName>
</protein>